<dbReference type="PANTHER" id="PTHR34512">
    <property type="entry name" value="CELL SURFACE PROTEIN"/>
    <property type="match status" value="1"/>
</dbReference>
<sequence length="169" mass="17531">MLLTRIAKLGLSVALFLAAGTIAVGGQDWRQLKYDARHSGNVPQRHVSTPLGLIAAAPLTDAIFTSPVVADGRVFAINGSGVVHAMDADTLDVAWRFATPGGKANCNNVSSPAIVDGYLHVGTMAGTYYVLGAADGNVVARIDCGEPIFGSPVVGNGRVYFATLGSRVY</sequence>
<dbReference type="AlphaFoldDB" id="A0A0F9DRP6"/>
<dbReference type="PANTHER" id="PTHR34512:SF30">
    <property type="entry name" value="OUTER MEMBRANE PROTEIN ASSEMBLY FACTOR BAMB"/>
    <property type="match status" value="1"/>
</dbReference>
<feature type="domain" description="Pyrrolo-quinoline quinone repeat" evidence="1">
    <location>
        <begin position="59"/>
        <end position="122"/>
    </location>
</feature>
<evidence type="ECO:0000259" key="1">
    <source>
        <dbReference type="Pfam" id="PF13360"/>
    </source>
</evidence>
<dbReference type="SUPFAM" id="SSF50998">
    <property type="entry name" value="Quinoprotein alcohol dehydrogenase-like"/>
    <property type="match status" value="1"/>
</dbReference>
<protein>
    <recommendedName>
        <fullName evidence="1">Pyrrolo-quinoline quinone repeat domain-containing protein</fullName>
    </recommendedName>
</protein>
<dbReference type="InterPro" id="IPR011047">
    <property type="entry name" value="Quinoprotein_ADH-like_sf"/>
</dbReference>
<name>A0A0F9DRP6_9ZZZZ</name>
<dbReference type="Gene3D" id="2.130.10.10">
    <property type="entry name" value="YVTN repeat-like/Quinoprotein amine dehydrogenase"/>
    <property type="match status" value="1"/>
</dbReference>
<organism evidence="2">
    <name type="scientific">marine sediment metagenome</name>
    <dbReference type="NCBI Taxonomy" id="412755"/>
    <lineage>
        <taxon>unclassified sequences</taxon>
        <taxon>metagenomes</taxon>
        <taxon>ecological metagenomes</taxon>
    </lineage>
</organism>
<dbReference type="Pfam" id="PF13360">
    <property type="entry name" value="PQQ_2"/>
    <property type="match status" value="1"/>
</dbReference>
<dbReference type="InterPro" id="IPR015943">
    <property type="entry name" value="WD40/YVTN_repeat-like_dom_sf"/>
</dbReference>
<dbReference type="InterPro" id="IPR002372">
    <property type="entry name" value="PQQ_rpt_dom"/>
</dbReference>
<proteinExistence type="predicted"/>
<evidence type="ECO:0000313" key="2">
    <source>
        <dbReference type="EMBL" id="KKL64409.1"/>
    </source>
</evidence>
<feature type="non-terminal residue" evidence="2">
    <location>
        <position position="169"/>
    </location>
</feature>
<comment type="caution">
    <text evidence="2">The sequence shown here is derived from an EMBL/GenBank/DDBJ whole genome shotgun (WGS) entry which is preliminary data.</text>
</comment>
<gene>
    <name evidence="2" type="ORF">LCGC14_2165310</name>
</gene>
<reference evidence="2" key="1">
    <citation type="journal article" date="2015" name="Nature">
        <title>Complex archaea that bridge the gap between prokaryotes and eukaryotes.</title>
        <authorList>
            <person name="Spang A."/>
            <person name="Saw J.H."/>
            <person name="Jorgensen S.L."/>
            <person name="Zaremba-Niedzwiedzka K."/>
            <person name="Martijn J."/>
            <person name="Lind A.E."/>
            <person name="van Eijk R."/>
            <person name="Schleper C."/>
            <person name="Guy L."/>
            <person name="Ettema T.J."/>
        </authorList>
    </citation>
    <scope>NUCLEOTIDE SEQUENCE</scope>
</reference>
<dbReference type="EMBL" id="LAZR01027855">
    <property type="protein sequence ID" value="KKL64409.1"/>
    <property type="molecule type" value="Genomic_DNA"/>
</dbReference>
<accession>A0A0F9DRP6</accession>